<dbReference type="EnsemblPlants" id="Kaladp0016s0121.2.v1.1">
    <property type="protein sequence ID" value="Kaladp0016s0121.2.v1.1.CDS.1"/>
    <property type="gene ID" value="Kaladp0016s0121.v1.1"/>
</dbReference>
<evidence type="ECO:0000313" key="2">
    <source>
        <dbReference type="EnsemblPlants" id="Kaladp0016s0121.2.v1.1.CDS.1"/>
    </source>
</evidence>
<proteinExistence type="predicted"/>
<feature type="transmembrane region" description="Helical" evidence="1">
    <location>
        <begin position="30"/>
        <end position="49"/>
    </location>
</feature>
<dbReference type="OMA" id="GQKYRLH"/>
<evidence type="ECO:0000313" key="3">
    <source>
        <dbReference type="Proteomes" id="UP000594263"/>
    </source>
</evidence>
<keyword evidence="1" id="KW-1133">Transmembrane helix</keyword>
<organism evidence="2 3">
    <name type="scientific">Kalanchoe fedtschenkoi</name>
    <name type="common">Lavender scallops</name>
    <name type="synonym">South American air plant</name>
    <dbReference type="NCBI Taxonomy" id="63787"/>
    <lineage>
        <taxon>Eukaryota</taxon>
        <taxon>Viridiplantae</taxon>
        <taxon>Streptophyta</taxon>
        <taxon>Embryophyta</taxon>
        <taxon>Tracheophyta</taxon>
        <taxon>Spermatophyta</taxon>
        <taxon>Magnoliopsida</taxon>
        <taxon>eudicotyledons</taxon>
        <taxon>Gunneridae</taxon>
        <taxon>Pentapetalae</taxon>
        <taxon>Saxifragales</taxon>
        <taxon>Crassulaceae</taxon>
        <taxon>Kalanchoe</taxon>
    </lineage>
</organism>
<dbReference type="PANTHER" id="PTHR36316">
    <property type="entry name" value="OS06G0213900 PROTEIN"/>
    <property type="match status" value="1"/>
</dbReference>
<accession>A0A7N0T0B6</accession>
<keyword evidence="1" id="KW-0472">Membrane</keyword>
<sequence length="106" mass="12031">MASPPDSRMRVQANPRRLGFIANAKKHRQGFFQFFIMTGVLLLSVRSLGQKYRLSDLREDTAALRDERDQLTDRMNSIKSGLLREASLDSSGLFAARLRKLFGDAE</sequence>
<keyword evidence="1" id="KW-0812">Transmembrane</keyword>
<name>A0A7N0T0B6_KALFE</name>
<dbReference type="AlphaFoldDB" id="A0A7N0T0B6"/>
<dbReference type="Gramene" id="Kaladp0016s0121.2.v1.1">
    <property type="protein sequence ID" value="Kaladp0016s0121.2.v1.1.CDS.1"/>
    <property type="gene ID" value="Kaladp0016s0121.v1.1"/>
</dbReference>
<dbReference type="Gramene" id="Kaladp0016s0121.1.v1.1">
    <property type="protein sequence ID" value="Kaladp0016s0121.1.v1.1.CDS.1"/>
    <property type="gene ID" value="Kaladp0016s0121.v1.1"/>
</dbReference>
<dbReference type="EnsemblPlants" id="Kaladp0016s0121.1.v1.1">
    <property type="protein sequence ID" value="Kaladp0016s0121.1.v1.1.CDS.1"/>
    <property type="gene ID" value="Kaladp0016s0121.v1.1"/>
</dbReference>
<dbReference type="Proteomes" id="UP000594263">
    <property type="component" value="Unplaced"/>
</dbReference>
<dbReference type="PANTHER" id="PTHR36316:SF1">
    <property type="entry name" value="OS06G0213900 PROTEIN"/>
    <property type="match status" value="1"/>
</dbReference>
<protein>
    <submittedName>
        <fullName evidence="2">Uncharacterized protein</fullName>
    </submittedName>
</protein>
<evidence type="ECO:0000256" key="1">
    <source>
        <dbReference type="SAM" id="Phobius"/>
    </source>
</evidence>
<keyword evidence="3" id="KW-1185">Reference proteome</keyword>
<reference evidence="2" key="1">
    <citation type="submission" date="2021-01" db="UniProtKB">
        <authorList>
            <consortium name="EnsemblPlants"/>
        </authorList>
    </citation>
    <scope>IDENTIFICATION</scope>
</reference>